<evidence type="ECO:0000256" key="1">
    <source>
        <dbReference type="SAM" id="SignalP"/>
    </source>
</evidence>
<reference evidence="3" key="1">
    <citation type="submission" date="2003-08" db="EMBL/GenBank/DDBJ databases">
        <authorList>
            <person name="Birren B."/>
            <person name="Nusbaum C."/>
            <person name="Abebe A."/>
            <person name="Abouelleil A."/>
            <person name="Adekoya E."/>
            <person name="Ait-zahra M."/>
            <person name="Allen N."/>
            <person name="Allen T."/>
            <person name="An P."/>
            <person name="Anderson M."/>
            <person name="Anderson S."/>
            <person name="Arachchi H."/>
            <person name="Armbruster J."/>
            <person name="Bachantsang P."/>
            <person name="Baldwin J."/>
            <person name="Barry A."/>
            <person name="Bayul T."/>
            <person name="Blitshsteyn B."/>
            <person name="Bloom T."/>
            <person name="Blye J."/>
            <person name="Boguslavskiy L."/>
            <person name="Borowsky M."/>
            <person name="Boukhgalter B."/>
            <person name="Brunache A."/>
            <person name="Butler J."/>
            <person name="Calixte N."/>
            <person name="Calvo S."/>
            <person name="Camarata J."/>
            <person name="Campo K."/>
            <person name="Chang J."/>
            <person name="Cheshatsang Y."/>
            <person name="Citroen M."/>
            <person name="Collymore A."/>
            <person name="Considine T."/>
            <person name="Cook A."/>
            <person name="Cooke P."/>
            <person name="Corum B."/>
            <person name="Cuomo C."/>
            <person name="David R."/>
            <person name="Dawoe T."/>
            <person name="Degray S."/>
            <person name="Dodge S."/>
            <person name="Dooley K."/>
            <person name="Dorje P."/>
            <person name="Dorjee K."/>
            <person name="Dorris L."/>
            <person name="Duffey N."/>
            <person name="Dupes A."/>
            <person name="Elkins T."/>
            <person name="Engels R."/>
            <person name="Erickson J."/>
            <person name="Farina A."/>
            <person name="Faro S."/>
            <person name="Ferreira P."/>
            <person name="Fischer H."/>
            <person name="Fitzgerald M."/>
            <person name="Foley K."/>
            <person name="Gage D."/>
            <person name="Galagan J."/>
            <person name="Gearin G."/>
            <person name="Gnerre S."/>
            <person name="Gnirke A."/>
            <person name="Goyette A."/>
            <person name="Graham J."/>
            <person name="Grandbois E."/>
            <person name="Gyaltsen K."/>
            <person name="Hafez N."/>
            <person name="Hagopian D."/>
            <person name="Hagos B."/>
            <person name="Hall J."/>
            <person name="Hatcher B."/>
            <person name="Heller A."/>
            <person name="Higgins H."/>
            <person name="Honan T."/>
            <person name="Horn A."/>
            <person name="Houde N."/>
            <person name="Hughes L."/>
            <person name="Hulme W."/>
            <person name="Husby E."/>
            <person name="Iliev I."/>
            <person name="Jaffe D."/>
            <person name="Jones C."/>
            <person name="Kamal M."/>
            <person name="Kamat A."/>
            <person name="Kamvysselis M."/>
            <person name="Karlsson E."/>
            <person name="Kells C."/>
            <person name="Kieu A."/>
            <person name="Kisner P."/>
            <person name="Kodira C."/>
            <person name="Kulbokas E."/>
            <person name="Labutti K."/>
            <person name="Lama D."/>
            <person name="Landers T."/>
            <person name="Leger J."/>
            <person name="Levine S."/>
            <person name="Lewis D."/>
            <person name="Lewis T."/>
            <person name="Lindblad-toh K."/>
            <person name="Liu X."/>
            <person name="Lokyitsang T."/>
            <person name="Lokyitsang Y."/>
            <person name="Lucien O."/>
            <person name="Lui A."/>
            <person name="Ma L.J."/>
            <person name="Mabbitt R."/>
            <person name="Macdonald J."/>
            <person name="Maclean C."/>
            <person name="Major J."/>
            <person name="Manning J."/>
            <person name="Marabella R."/>
            <person name="Maru K."/>
            <person name="Matthews C."/>
            <person name="Mauceli E."/>
            <person name="Mccarthy M."/>
            <person name="Mcdonough S."/>
            <person name="Mcghee T."/>
            <person name="Meldrim J."/>
            <person name="Meneus L."/>
            <person name="Mesirov J."/>
            <person name="Mihalev A."/>
            <person name="Mihova T."/>
            <person name="Mikkelsen T."/>
            <person name="Mlenga V."/>
            <person name="Moru K."/>
            <person name="Mozes J."/>
            <person name="Mulrain L."/>
            <person name="Munson G."/>
            <person name="Naylor J."/>
            <person name="Newes C."/>
            <person name="Nguyen C."/>
            <person name="Nguyen N."/>
            <person name="Nguyen T."/>
            <person name="Nicol R."/>
            <person name="Nielsen C."/>
            <person name="Nizzari M."/>
            <person name="Norbu C."/>
            <person name="Norbu N."/>
            <person name="O'donnell P."/>
            <person name="Okoawo O."/>
            <person name="O'leary S."/>
            <person name="Omotosho B."/>
            <person name="O'neill K."/>
            <person name="Osman S."/>
            <person name="Parker S."/>
            <person name="Perrin D."/>
            <person name="Phunkhang P."/>
            <person name="Piqani B."/>
            <person name="Purcell S."/>
            <person name="Rachupka T."/>
            <person name="Ramasamy U."/>
            <person name="Rameau R."/>
            <person name="Ray V."/>
            <person name="Raymond C."/>
            <person name="Retta R."/>
            <person name="Richardson S."/>
            <person name="Rise C."/>
            <person name="Rodriguez J."/>
            <person name="Rogers J."/>
            <person name="Rogov P."/>
            <person name="Rutman M."/>
            <person name="Schupbach R."/>
            <person name="Seaman C."/>
            <person name="Settipalli S."/>
            <person name="Sharpe T."/>
            <person name="Sheridan J."/>
            <person name="Sherpa N."/>
            <person name="Shi J."/>
            <person name="Smirnov S."/>
            <person name="Smith C."/>
            <person name="Sougnez C."/>
            <person name="Spencer B."/>
            <person name="Stalker J."/>
            <person name="Stange-thomann N."/>
            <person name="Stavropoulos S."/>
            <person name="Stetson K."/>
            <person name="Stone C."/>
            <person name="Stone S."/>
            <person name="Stubbs M."/>
            <person name="Talamas J."/>
            <person name="Tchuinga P."/>
            <person name="Tenzing P."/>
            <person name="Tesfaye S."/>
            <person name="Theodore J."/>
            <person name="Thoulutsang Y."/>
            <person name="Topham K."/>
            <person name="Towey S."/>
            <person name="Tsamla T."/>
            <person name="Tsomo N."/>
            <person name="Vallee D."/>
            <person name="Vassiliev H."/>
            <person name="Venkataraman V."/>
            <person name="Vinson J."/>
            <person name="Vo A."/>
            <person name="Wade C."/>
            <person name="Wang S."/>
            <person name="Wangchuk T."/>
            <person name="Wangdi T."/>
            <person name="Whittaker C."/>
            <person name="Wilkinson J."/>
            <person name="Wu Y."/>
            <person name="Wyman D."/>
            <person name="Yadav S."/>
            <person name="Yang S."/>
            <person name="Yang X."/>
            <person name="Yeager S."/>
            <person name="Yee E."/>
            <person name="Young G."/>
            <person name="Zainoun J."/>
            <person name="Zembeck L."/>
            <person name="Zimmer A."/>
            <person name="Zody M."/>
            <person name="Lander E."/>
        </authorList>
    </citation>
    <scope>NUCLEOTIDE SEQUENCE [LARGE SCALE GENOMIC DNA]</scope>
</reference>
<keyword evidence="3" id="KW-1185">Reference proteome</keyword>
<accession>H2ZAV6</accession>
<feature type="chain" id="PRO_5003578604" evidence="1">
    <location>
        <begin position="19"/>
        <end position="51"/>
    </location>
</feature>
<name>H2ZAV6_CIOSA</name>
<evidence type="ECO:0000313" key="3">
    <source>
        <dbReference type="Proteomes" id="UP000007875"/>
    </source>
</evidence>
<feature type="signal peptide" evidence="1">
    <location>
        <begin position="1"/>
        <end position="18"/>
    </location>
</feature>
<sequence length="51" mass="5749">MQLVVCCRSSIFLPLLRCLGSRTACLVYLDVPVNFVPVSSAHFILRFDGYK</sequence>
<dbReference type="InParanoid" id="H2ZAV6"/>
<dbReference type="HOGENOM" id="CLU_3105656_0_0_1"/>
<dbReference type="Ensembl" id="ENSCSAVT00000014889.1">
    <property type="protein sequence ID" value="ENSCSAVP00000014721.1"/>
    <property type="gene ID" value="ENSCSAVG00000008602.1"/>
</dbReference>
<dbReference type="Proteomes" id="UP000007875">
    <property type="component" value="Unassembled WGS sequence"/>
</dbReference>
<organism evidence="2 3">
    <name type="scientific">Ciona savignyi</name>
    <name type="common">Pacific transparent sea squirt</name>
    <dbReference type="NCBI Taxonomy" id="51511"/>
    <lineage>
        <taxon>Eukaryota</taxon>
        <taxon>Metazoa</taxon>
        <taxon>Chordata</taxon>
        <taxon>Tunicata</taxon>
        <taxon>Ascidiacea</taxon>
        <taxon>Phlebobranchia</taxon>
        <taxon>Cionidae</taxon>
        <taxon>Ciona</taxon>
    </lineage>
</organism>
<proteinExistence type="predicted"/>
<reference evidence="2" key="2">
    <citation type="submission" date="2025-08" db="UniProtKB">
        <authorList>
            <consortium name="Ensembl"/>
        </authorList>
    </citation>
    <scope>IDENTIFICATION</scope>
</reference>
<dbReference type="AlphaFoldDB" id="H2ZAV6"/>
<keyword evidence="1" id="KW-0732">Signal</keyword>
<evidence type="ECO:0000313" key="2">
    <source>
        <dbReference type="Ensembl" id="ENSCSAVP00000014721.1"/>
    </source>
</evidence>
<protein>
    <submittedName>
        <fullName evidence="2">Uncharacterized protein</fullName>
    </submittedName>
</protein>
<reference evidence="2" key="3">
    <citation type="submission" date="2025-09" db="UniProtKB">
        <authorList>
            <consortium name="Ensembl"/>
        </authorList>
    </citation>
    <scope>IDENTIFICATION</scope>
</reference>